<reference evidence="3" key="1">
    <citation type="journal article" date="2018" name="Gigascience">
        <title>Genome assembly of the Pink Ipe (Handroanthus impetiginosus, Bignoniaceae), a highly valued, ecologically keystone Neotropical timber forest tree.</title>
        <authorList>
            <person name="Silva-Junior O.B."/>
            <person name="Grattapaglia D."/>
            <person name="Novaes E."/>
            <person name="Collevatti R.G."/>
        </authorList>
    </citation>
    <scope>NUCLEOTIDE SEQUENCE [LARGE SCALE GENOMIC DNA]</scope>
    <source>
        <strain evidence="3">cv. UFG-1</strain>
    </source>
</reference>
<gene>
    <name evidence="2" type="ORF">CDL12_28279</name>
</gene>
<proteinExistence type="predicted"/>
<protein>
    <recommendedName>
        <fullName evidence="1">Gag1-like clamp domain-containing protein</fullName>
    </recommendedName>
</protein>
<evidence type="ECO:0000259" key="1">
    <source>
        <dbReference type="Pfam" id="PF13259"/>
    </source>
</evidence>
<sequence>MPAVEDDYDTLYINYAAVAWHEMRRAWRGDQSFASQIMPIEPTMSWNTSYQDLLSSKEHFDGPVPLAKMVEFLVKVWKKSS</sequence>
<dbReference type="STRING" id="429701.A0A2G9G1P9"/>
<keyword evidence="3" id="KW-1185">Reference proteome</keyword>
<dbReference type="PANTHER" id="PTHR33373">
    <property type="entry name" value="OS07G0479600 PROTEIN"/>
    <property type="match status" value="1"/>
</dbReference>
<name>A0A2G9G1P9_9LAMI</name>
<dbReference type="OrthoDB" id="1896025at2759"/>
<feature type="domain" description="Gag1-like clamp" evidence="1">
    <location>
        <begin position="43"/>
        <end position="79"/>
    </location>
</feature>
<organism evidence="2 3">
    <name type="scientific">Handroanthus impetiginosus</name>
    <dbReference type="NCBI Taxonomy" id="429701"/>
    <lineage>
        <taxon>Eukaryota</taxon>
        <taxon>Viridiplantae</taxon>
        <taxon>Streptophyta</taxon>
        <taxon>Embryophyta</taxon>
        <taxon>Tracheophyta</taxon>
        <taxon>Spermatophyta</taxon>
        <taxon>Magnoliopsida</taxon>
        <taxon>eudicotyledons</taxon>
        <taxon>Gunneridae</taxon>
        <taxon>Pentapetalae</taxon>
        <taxon>asterids</taxon>
        <taxon>lamiids</taxon>
        <taxon>Lamiales</taxon>
        <taxon>Bignoniaceae</taxon>
        <taxon>Crescentiina</taxon>
        <taxon>Tabebuia alliance</taxon>
        <taxon>Handroanthus</taxon>
    </lineage>
</organism>
<dbReference type="PANTHER" id="PTHR33373:SF23">
    <property type="entry name" value="DUF4050 DOMAIN-CONTAINING PROTEIN"/>
    <property type="match status" value="1"/>
</dbReference>
<comment type="caution">
    <text evidence="2">The sequence shown here is derived from an EMBL/GenBank/DDBJ whole genome shotgun (WGS) entry which is preliminary data.</text>
</comment>
<dbReference type="EMBL" id="NKXS01007721">
    <property type="protein sequence ID" value="PIM99230.1"/>
    <property type="molecule type" value="Genomic_DNA"/>
</dbReference>
<evidence type="ECO:0000313" key="2">
    <source>
        <dbReference type="EMBL" id="PIM99230.1"/>
    </source>
</evidence>
<dbReference type="Proteomes" id="UP000231279">
    <property type="component" value="Unassembled WGS sequence"/>
</dbReference>
<dbReference type="InterPro" id="IPR025124">
    <property type="entry name" value="Gag1-like_clamp"/>
</dbReference>
<dbReference type="AlphaFoldDB" id="A0A2G9G1P9"/>
<accession>A0A2G9G1P9</accession>
<dbReference type="Pfam" id="PF13259">
    <property type="entry name" value="clamp_Gag1-like"/>
    <property type="match status" value="1"/>
</dbReference>
<evidence type="ECO:0000313" key="3">
    <source>
        <dbReference type="Proteomes" id="UP000231279"/>
    </source>
</evidence>